<sequence>MTVYRFWCEWDIGINSCIWADYYDMKEDVARALEECGIEESVDDLADAGLLGFDSVKVIG</sequence>
<keyword evidence="2" id="KW-1185">Reference proteome</keyword>
<reference evidence="1" key="1">
    <citation type="journal article" date="2022" name="J. Appl. Microbiol.">
        <title>Bacteriophage-Antibiotic Combinations Against Multidrug-Resistant Pseudomonas aeruginosa.</title>
        <authorList>
            <person name="Holger D."/>
            <person name="Lev K.L."/>
            <person name="Kebriaei R."/>
            <person name="Morrisette T."/>
            <person name="Shah R."/>
            <person name="Alexander J."/>
            <person name="Lehman S.M."/>
            <person name="Rybak M.J."/>
        </authorList>
    </citation>
    <scope>NUCLEOTIDE SEQUENCE</scope>
</reference>
<evidence type="ECO:0000313" key="1">
    <source>
        <dbReference type="EMBL" id="UPW35932.1"/>
    </source>
</evidence>
<dbReference type="EMBL" id="ON169972">
    <property type="protein sequence ID" value="UPW35932.1"/>
    <property type="molecule type" value="Genomic_DNA"/>
</dbReference>
<evidence type="ECO:0000313" key="2">
    <source>
        <dbReference type="Proteomes" id="UP000831536"/>
    </source>
</evidence>
<dbReference type="Proteomes" id="UP000831536">
    <property type="component" value="Segment"/>
</dbReference>
<proteinExistence type="predicted"/>
<accession>A0AAE9HHK6</accession>
<gene>
    <name evidence="1" type="ORF">EM_147</name>
</gene>
<name>A0AAE9HHK6_9CAUD</name>
<organism evidence="1 2">
    <name type="scientific">Pseudomonas phage EM</name>
    <dbReference type="NCBI Taxonomy" id="2936914"/>
    <lineage>
        <taxon>Viruses</taxon>
        <taxon>Duplodnaviria</taxon>
        <taxon>Heunggongvirae</taxon>
        <taxon>Uroviricota</taxon>
        <taxon>Caudoviricetes</taxon>
        <taxon>Vandenendeviridae</taxon>
        <taxon>Skurskavirinae</taxon>
        <taxon>Baldwinvirus</taxon>
        <taxon>Baldwinvirus EM</taxon>
    </lineage>
</organism>
<protein>
    <submittedName>
        <fullName evidence="1">Uncharacterized protein</fullName>
    </submittedName>
</protein>